<dbReference type="Proteomes" id="UP000257323">
    <property type="component" value="Unassembled WGS sequence"/>
</dbReference>
<dbReference type="GO" id="GO:0005524">
    <property type="term" value="F:ATP binding"/>
    <property type="evidence" value="ECO:0007669"/>
    <property type="project" value="UniProtKB-UniRule"/>
</dbReference>
<dbReference type="InterPro" id="IPR002891">
    <property type="entry name" value="APS"/>
</dbReference>
<dbReference type="GO" id="GO:0010134">
    <property type="term" value="P:sulfate assimilation via adenylyl sulfate reduction"/>
    <property type="evidence" value="ECO:0007669"/>
    <property type="project" value="TreeGrafter"/>
</dbReference>
<dbReference type="GO" id="GO:0070814">
    <property type="term" value="P:hydrogen sulfide biosynthetic process"/>
    <property type="evidence" value="ECO:0007669"/>
    <property type="project" value="UniProtKB-UniRule"/>
</dbReference>
<dbReference type="InterPro" id="IPR050512">
    <property type="entry name" value="Sulf_AdTrans/APS_kinase"/>
</dbReference>
<keyword evidence="5 6" id="KW-0067">ATP-binding</keyword>
<dbReference type="InterPro" id="IPR027417">
    <property type="entry name" value="P-loop_NTPase"/>
</dbReference>
<evidence type="ECO:0000256" key="6">
    <source>
        <dbReference type="HAMAP-Rule" id="MF_00065"/>
    </source>
</evidence>
<keyword evidence="6" id="KW-0597">Phosphoprotein</keyword>
<evidence type="ECO:0000256" key="5">
    <source>
        <dbReference type="ARBA" id="ARBA00022840"/>
    </source>
</evidence>
<evidence type="ECO:0000313" key="9">
    <source>
        <dbReference type="EMBL" id="RFT15550.1"/>
    </source>
</evidence>
<comment type="catalytic activity">
    <reaction evidence="1 6 7">
        <text>adenosine 5'-phosphosulfate + ATP = 3'-phosphoadenylyl sulfate + ADP + H(+)</text>
        <dbReference type="Rhea" id="RHEA:24152"/>
        <dbReference type="ChEBI" id="CHEBI:15378"/>
        <dbReference type="ChEBI" id="CHEBI:30616"/>
        <dbReference type="ChEBI" id="CHEBI:58243"/>
        <dbReference type="ChEBI" id="CHEBI:58339"/>
        <dbReference type="ChEBI" id="CHEBI:456216"/>
        <dbReference type="EC" id="2.7.1.25"/>
    </reaction>
</comment>
<comment type="pathway">
    <text evidence="6 7">Sulfur metabolism; hydrogen sulfide biosynthesis; sulfite from sulfate: step 2/3.</text>
</comment>
<keyword evidence="3 6" id="KW-0808">Transferase</keyword>
<sequence>MCQEQKGFTLWFTGLPCSGKSAVADRVAEILRAHNLKVERLDGDVVRKSLCRDLGFSKKDRDENIRRVAFVAKLLTRNGVAVLTSFISPYREIRDEARREIGEFIEVYVKCPLEVCMSRDVKGMYQKAIRGEIKEFTGISDPYEEPVNPELVLETDRETLDESARKVLDYLKKSGYLDDHVHL</sequence>
<accession>A0A3E2BLD5</accession>
<feature type="binding site" evidence="6">
    <location>
        <begin position="14"/>
        <end position="21"/>
    </location>
    <ligand>
        <name>ATP</name>
        <dbReference type="ChEBI" id="CHEBI:30616"/>
    </ligand>
</feature>
<dbReference type="Gene3D" id="3.40.50.300">
    <property type="entry name" value="P-loop containing nucleotide triphosphate hydrolases"/>
    <property type="match status" value="1"/>
</dbReference>
<evidence type="ECO:0000256" key="4">
    <source>
        <dbReference type="ARBA" id="ARBA00022741"/>
    </source>
</evidence>
<evidence type="ECO:0000256" key="1">
    <source>
        <dbReference type="ARBA" id="ARBA00001823"/>
    </source>
</evidence>
<proteinExistence type="inferred from homology"/>
<name>A0A3E2BLD5_9BACT</name>
<dbReference type="GO" id="GO:0019379">
    <property type="term" value="P:sulfate assimilation, phosphoadenylyl sulfate reduction by phosphoadenylyl-sulfate reductase (thioredoxin)"/>
    <property type="evidence" value="ECO:0007669"/>
    <property type="project" value="TreeGrafter"/>
</dbReference>
<dbReference type="EMBL" id="QUAH01000008">
    <property type="protein sequence ID" value="RFT15550.1"/>
    <property type="molecule type" value="Genomic_DNA"/>
</dbReference>
<dbReference type="CDD" id="cd02027">
    <property type="entry name" value="APSK"/>
    <property type="match status" value="1"/>
</dbReference>
<evidence type="ECO:0000256" key="3">
    <source>
        <dbReference type="ARBA" id="ARBA00022679"/>
    </source>
</evidence>
<comment type="function">
    <text evidence="6 7">Catalyzes the synthesis of activated sulfate.</text>
</comment>
<protein>
    <recommendedName>
        <fullName evidence="2 6">Adenylyl-sulfate kinase</fullName>
        <ecNumber evidence="2 6">2.7.1.25</ecNumber>
    </recommendedName>
    <alternativeName>
        <fullName evidence="6">APS kinase</fullName>
    </alternativeName>
    <alternativeName>
        <fullName evidence="6">ATP adenosine-5'-phosphosulfate 3'-phosphotransferase</fullName>
    </alternativeName>
    <alternativeName>
        <fullName evidence="6">Adenosine-5'-phosphosulfate kinase</fullName>
    </alternativeName>
</protein>
<feature type="domain" description="APS kinase" evidence="8">
    <location>
        <begin position="6"/>
        <end position="153"/>
    </location>
</feature>
<evidence type="ECO:0000256" key="7">
    <source>
        <dbReference type="RuleBase" id="RU004347"/>
    </source>
</evidence>
<dbReference type="SUPFAM" id="SSF52540">
    <property type="entry name" value="P-loop containing nucleoside triphosphate hydrolases"/>
    <property type="match status" value="1"/>
</dbReference>
<organism evidence="9 10">
    <name type="scientific">Candidatus Saccharicenans subterraneus</name>
    <dbReference type="NCBI Taxonomy" id="2508984"/>
    <lineage>
        <taxon>Bacteria</taxon>
        <taxon>Candidatus Aminicenantota</taxon>
        <taxon>Candidatus Aminicenantia</taxon>
        <taxon>Candidatus Aminicenantales</taxon>
        <taxon>Candidatus Saccharicenantaceae</taxon>
        <taxon>Candidatus Saccharicenans</taxon>
    </lineage>
</organism>
<dbReference type="UniPathway" id="UPA00140">
    <property type="reaction ID" value="UER00205"/>
</dbReference>
<keyword evidence="6 7" id="KW-0418">Kinase</keyword>
<dbReference type="EC" id="2.7.1.25" evidence="2 6"/>
<dbReference type="HAMAP" id="MF_00065">
    <property type="entry name" value="Adenylyl_sulf_kinase"/>
    <property type="match status" value="1"/>
</dbReference>
<dbReference type="NCBIfam" id="NF003013">
    <property type="entry name" value="PRK03846.1"/>
    <property type="match status" value="1"/>
</dbReference>
<comment type="similarity">
    <text evidence="6 7">Belongs to the APS kinase family.</text>
</comment>
<evidence type="ECO:0000256" key="2">
    <source>
        <dbReference type="ARBA" id="ARBA00012121"/>
    </source>
</evidence>
<dbReference type="Pfam" id="PF01583">
    <property type="entry name" value="APS_kinase"/>
    <property type="match status" value="1"/>
</dbReference>
<dbReference type="GO" id="GO:0004781">
    <property type="term" value="F:sulfate adenylyltransferase (ATP) activity"/>
    <property type="evidence" value="ECO:0007669"/>
    <property type="project" value="TreeGrafter"/>
</dbReference>
<dbReference type="NCBIfam" id="TIGR00455">
    <property type="entry name" value="apsK"/>
    <property type="match status" value="1"/>
</dbReference>
<dbReference type="GO" id="GO:0004020">
    <property type="term" value="F:adenylylsulfate kinase activity"/>
    <property type="evidence" value="ECO:0007669"/>
    <property type="project" value="UniProtKB-UniRule"/>
</dbReference>
<gene>
    <name evidence="6" type="primary">cysC</name>
    <name evidence="9" type="ORF">OP8BY_0198</name>
</gene>
<feature type="active site" description="Phosphoserine intermediate" evidence="6">
    <location>
        <position position="88"/>
    </location>
</feature>
<evidence type="ECO:0000313" key="10">
    <source>
        <dbReference type="Proteomes" id="UP000257323"/>
    </source>
</evidence>
<dbReference type="NCBIfam" id="NF002059">
    <property type="entry name" value="PRK00889.1"/>
    <property type="match status" value="1"/>
</dbReference>
<keyword evidence="4 6" id="KW-0547">Nucleotide-binding</keyword>
<comment type="caution">
    <text evidence="9">The sequence shown here is derived from an EMBL/GenBank/DDBJ whole genome shotgun (WGS) entry which is preliminary data.</text>
</comment>
<evidence type="ECO:0000259" key="8">
    <source>
        <dbReference type="Pfam" id="PF01583"/>
    </source>
</evidence>
<dbReference type="AlphaFoldDB" id="A0A3E2BLD5"/>
<dbReference type="PANTHER" id="PTHR42700:SF1">
    <property type="entry name" value="SULFATE ADENYLYLTRANSFERASE"/>
    <property type="match status" value="1"/>
</dbReference>
<dbReference type="PANTHER" id="PTHR42700">
    <property type="entry name" value="SULFATE ADENYLYLTRANSFERASE"/>
    <property type="match status" value="1"/>
</dbReference>
<dbReference type="GO" id="GO:0005737">
    <property type="term" value="C:cytoplasm"/>
    <property type="evidence" value="ECO:0007669"/>
    <property type="project" value="TreeGrafter"/>
</dbReference>
<dbReference type="InterPro" id="IPR059117">
    <property type="entry name" value="APS_kinase_dom"/>
</dbReference>
<reference evidence="9 10" key="1">
    <citation type="submission" date="2018-08" db="EMBL/GenBank/DDBJ databases">
        <title>Genome analysis of the thermophilic bacterium of the candidate phylum Aminicenantes from deep subsurface aquifer revealed its physiology and ecological role.</title>
        <authorList>
            <person name="Kadnikov V.V."/>
            <person name="Mardanov A.V."/>
            <person name="Beletsky A.V."/>
            <person name="Karnachuk O.V."/>
            <person name="Ravin N.V."/>
        </authorList>
    </citation>
    <scope>NUCLEOTIDE SEQUENCE [LARGE SCALE GENOMIC DNA]</scope>
    <source>
        <strain evidence="9">BY38</strain>
    </source>
</reference>